<feature type="region of interest" description="Disordered" evidence="6">
    <location>
        <begin position="15"/>
        <end position="41"/>
    </location>
</feature>
<evidence type="ECO:0000256" key="5">
    <source>
        <dbReference type="SAM" id="Coils"/>
    </source>
</evidence>
<dbReference type="PROSITE" id="PS50271">
    <property type="entry name" value="ZF_UBP"/>
    <property type="match status" value="1"/>
</dbReference>
<dbReference type="InterPro" id="IPR001607">
    <property type="entry name" value="Znf_UBP"/>
</dbReference>
<keyword evidence="2 4" id="KW-0863">Zinc-finger</keyword>
<evidence type="ECO:0000256" key="3">
    <source>
        <dbReference type="ARBA" id="ARBA00022833"/>
    </source>
</evidence>
<name>A0A1A9ZHL5_GLOPL</name>
<organism evidence="9 10">
    <name type="scientific">Glossina pallidipes</name>
    <name type="common">Tsetse fly</name>
    <dbReference type="NCBI Taxonomy" id="7398"/>
    <lineage>
        <taxon>Eukaryota</taxon>
        <taxon>Metazoa</taxon>
        <taxon>Ecdysozoa</taxon>
        <taxon>Arthropoda</taxon>
        <taxon>Hexapoda</taxon>
        <taxon>Insecta</taxon>
        <taxon>Pterygota</taxon>
        <taxon>Neoptera</taxon>
        <taxon>Endopterygota</taxon>
        <taxon>Diptera</taxon>
        <taxon>Brachycera</taxon>
        <taxon>Muscomorpha</taxon>
        <taxon>Hippoboscoidea</taxon>
        <taxon>Glossinidae</taxon>
        <taxon>Glossina</taxon>
    </lineage>
</organism>
<evidence type="ECO:0000259" key="7">
    <source>
        <dbReference type="PROSITE" id="PS50089"/>
    </source>
</evidence>
<feature type="domain" description="RING-type" evidence="7">
    <location>
        <begin position="267"/>
        <end position="307"/>
    </location>
</feature>
<dbReference type="AlphaFoldDB" id="A0A1A9ZHL5"/>
<evidence type="ECO:0000313" key="10">
    <source>
        <dbReference type="Proteomes" id="UP000092445"/>
    </source>
</evidence>
<dbReference type="SUPFAM" id="SSF57850">
    <property type="entry name" value="RING/U-box"/>
    <property type="match status" value="2"/>
</dbReference>
<feature type="compositionally biased region" description="Polar residues" evidence="6">
    <location>
        <begin position="86"/>
        <end position="95"/>
    </location>
</feature>
<dbReference type="Pfam" id="PF07576">
    <property type="entry name" value="BRAP2"/>
    <property type="match status" value="2"/>
</dbReference>
<keyword evidence="10" id="KW-1185">Reference proteome</keyword>
<dbReference type="PANTHER" id="PTHR24007">
    <property type="entry name" value="BRCA1-ASSOCIATED PROTEIN"/>
    <property type="match status" value="1"/>
</dbReference>
<keyword evidence="3" id="KW-0862">Zinc</keyword>
<dbReference type="GO" id="GO:0008270">
    <property type="term" value="F:zinc ion binding"/>
    <property type="evidence" value="ECO:0007669"/>
    <property type="project" value="UniProtKB-KW"/>
</dbReference>
<dbReference type="CDD" id="cd16457">
    <property type="entry name" value="RING-H2_BRAP2"/>
    <property type="match status" value="1"/>
</dbReference>
<dbReference type="STRING" id="7398.A0A1A9ZHL5"/>
<feature type="region of interest" description="Disordered" evidence="6">
    <location>
        <begin position="554"/>
        <end position="580"/>
    </location>
</feature>
<dbReference type="Gene3D" id="3.30.40.10">
    <property type="entry name" value="Zinc/RING finger domain, C3HC4 (zinc finger)"/>
    <property type="match status" value="2"/>
</dbReference>
<dbReference type="InterPro" id="IPR001841">
    <property type="entry name" value="Znf_RING"/>
</dbReference>
<reference evidence="10" key="1">
    <citation type="submission" date="2014-03" db="EMBL/GenBank/DDBJ databases">
        <authorList>
            <person name="Aksoy S."/>
            <person name="Warren W."/>
            <person name="Wilson R.K."/>
        </authorList>
    </citation>
    <scope>NUCLEOTIDE SEQUENCE [LARGE SCALE GENOMIC DNA]</scope>
    <source>
        <strain evidence="10">IAEA</strain>
    </source>
</reference>
<keyword evidence="1" id="KW-0479">Metal-binding</keyword>
<dbReference type="PROSITE" id="PS50089">
    <property type="entry name" value="ZF_RING_2"/>
    <property type="match status" value="1"/>
</dbReference>
<dbReference type="SMART" id="SM00184">
    <property type="entry name" value="RING"/>
    <property type="match status" value="1"/>
</dbReference>
<dbReference type="FunFam" id="3.30.40.10:FF:000159">
    <property type="entry name" value="BRCA1-associated protein-like"/>
    <property type="match status" value="1"/>
</dbReference>
<feature type="coiled-coil region" evidence="5">
    <location>
        <begin position="414"/>
        <end position="529"/>
    </location>
</feature>
<evidence type="ECO:0000256" key="4">
    <source>
        <dbReference type="PROSITE-ProRule" id="PRU00502"/>
    </source>
</evidence>
<accession>A0A1A9ZHL5</accession>
<dbReference type="InterPro" id="IPR047243">
    <property type="entry name" value="RING-H2_BRAP2"/>
</dbReference>
<reference evidence="9" key="2">
    <citation type="submission" date="2020-05" db="UniProtKB">
        <authorList>
            <consortium name="EnsemblMetazoa"/>
        </authorList>
    </citation>
    <scope>IDENTIFICATION</scope>
    <source>
        <strain evidence="9">IAEA</strain>
    </source>
</reference>
<evidence type="ECO:0000256" key="6">
    <source>
        <dbReference type="SAM" id="MobiDB-lite"/>
    </source>
</evidence>
<evidence type="ECO:0000256" key="1">
    <source>
        <dbReference type="ARBA" id="ARBA00022723"/>
    </source>
</evidence>
<protein>
    <recommendedName>
        <fullName evidence="11">BRCA1-associated protein</fullName>
    </recommendedName>
</protein>
<dbReference type="Pfam" id="PF02148">
    <property type="entry name" value="zf-UBP"/>
    <property type="match status" value="1"/>
</dbReference>
<dbReference type="InterPro" id="IPR011422">
    <property type="entry name" value="BRAP2/ETP1_RRM"/>
</dbReference>
<dbReference type="Proteomes" id="UP000092445">
    <property type="component" value="Unassembled WGS sequence"/>
</dbReference>
<sequence>MLHNISVCVIKIEIDSPSDPAGETGAAAAAPRVQKERERDRGLRNSTEIVIETYTNKLWCENTNWDTKEMSAASAEEEQRQQQSELPTSSSSRETTPLEEGQCASELPKEIGFFSGNPSVEVTNGIIHLYKKNERKDIKEAPSNQLCLLAVPASLSCHDLLNFVAPCHSEIQHIRIVRDGSPNQFMVLLELVKELISKHFLYSLNALPFIAPRFRANAAALEFYQTYNGAAYNTLEPDSLCHAVWVSEIERGDDGVPPAGHTELPTCPVCLERMDESVDGVLTILCNHAFHANCLIKWGDSTCPVCRHVQTPDLMENSVCMECEGTDSLWICLICGHVGCGRYQGGHAAAHYRATNHTFAMQLGTSSVWDYAGDNFVHRLFQNKTDGKLVASTANDEGEEKIDSMQLEFTYLLTSQLDTQRKYYEERVERLEQEWRDFRLSAEAANDKIIMLEQRVQILTKEKQTLERKLHQNNNKLRDLQKQLAEEQEISRALQTNQNSWHTKYKLLEQQYKEYKESKEEELNSVKEQLHDIMFYMHAQTKIAESGLKDEIAGGTVMLPETPEPSSSSSHKNHRRKKKH</sequence>
<evidence type="ECO:0008006" key="11">
    <source>
        <dbReference type="Google" id="ProtNLM"/>
    </source>
</evidence>
<dbReference type="VEuPathDB" id="VectorBase:GPAI014870"/>
<dbReference type="EnsemblMetazoa" id="GPAI014870-RA">
    <property type="protein sequence ID" value="GPAI014870-PA"/>
    <property type="gene ID" value="GPAI014870"/>
</dbReference>
<proteinExistence type="predicted"/>
<feature type="region of interest" description="Disordered" evidence="6">
    <location>
        <begin position="69"/>
        <end position="102"/>
    </location>
</feature>
<evidence type="ECO:0000313" key="9">
    <source>
        <dbReference type="EnsemblMetazoa" id="GPAI014870-PA"/>
    </source>
</evidence>
<dbReference type="GO" id="GO:0061630">
    <property type="term" value="F:ubiquitin protein ligase activity"/>
    <property type="evidence" value="ECO:0007669"/>
    <property type="project" value="TreeGrafter"/>
</dbReference>
<dbReference type="InterPro" id="IPR013083">
    <property type="entry name" value="Znf_RING/FYVE/PHD"/>
</dbReference>
<evidence type="ECO:0000259" key="8">
    <source>
        <dbReference type="PROSITE" id="PS50271"/>
    </source>
</evidence>
<dbReference type="GO" id="GO:0016567">
    <property type="term" value="P:protein ubiquitination"/>
    <property type="evidence" value="ECO:0007669"/>
    <property type="project" value="TreeGrafter"/>
</dbReference>
<feature type="domain" description="UBP-type" evidence="8">
    <location>
        <begin position="304"/>
        <end position="396"/>
    </location>
</feature>
<dbReference type="GO" id="GO:0005737">
    <property type="term" value="C:cytoplasm"/>
    <property type="evidence" value="ECO:0007669"/>
    <property type="project" value="TreeGrafter"/>
</dbReference>
<dbReference type="Pfam" id="PF13639">
    <property type="entry name" value="zf-RING_2"/>
    <property type="match status" value="1"/>
</dbReference>
<evidence type="ECO:0000256" key="2">
    <source>
        <dbReference type="ARBA" id="ARBA00022771"/>
    </source>
</evidence>
<dbReference type="SUPFAM" id="SSF57997">
    <property type="entry name" value="Tropomyosin"/>
    <property type="match status" value="1"/>
</dbReference>
<dbReference type="GO" id="GO:0007265">
    <property type="term" value="P:Ras protein signal transduction"/>
    <property type="evidence" value="ECO:0007669"/>
    <property type="project" value="TreeGrafter"/>
</dbReference>
<dbReference type="PANTHER" id="PTHR24007:SF7">
    <property type="entry name" value="BRCA1-ASSOCIATED PROTEIN"/>
    <property type="match status" value="1"/>
</dbReference>
<feature type="compositionally biased region" description="Basic residues" evidence="6">
    <location>
        <begin position="571"/>
        <end position="580"/>
    </location>
</feature>
<keyword evidence="5" id="KW-0175">Coiled coil</keyword>
<dbReference type="SMART" id="SM00290">
    <property type="entry name" value="ZnF_UBP"/>
    <property type="match status" value="1"/>
</dbReference>